<reference evidence="10" key="1">
    <citation type="submission" date="2023-07" db="EMBL/GenBank/DDBJ databases">
        <authorList>
            <person name="Luz R."/>
            <person name="Cordeiro R."/>
            <person name="Fonseca A."/>
            <person name="Goncalves V."/>
        </authorList>
    </citation>
    <scope>NUCLEOTIDE SEQUENCE [LARGE SCALE GENOMIC DNA]</scope>
    <source>
        <strain evidence="10">BACA0444</strain>
    </source>
</reference>
<evidence type="ECO:0000256" key="3">
    <source>
        <dbReference type="ARBA" id="ARBA00022475"/>
    </source>
</evidence>
<evidence type="ECO:0000313" key="10">
    <source>
        <dbReference type="Proteomes" id="UP001268256"/>
    </source>
</evidence>
<evidence type="ECO:0000256" key="5">
    <source>
        <dbReference type="ARBA" id="ARBA00022960"/>
    </source>
</evidence>
<proteinExistence type="inferred from homology"/>
<dbReference type="EMBL" id="JAVMIP010000009">
    <property type="protein sequence ID" value="MDS3861176.1"/>
    <property type="molecule type" value="Genomic_DNA"/>
</dbReference>
<keyword evidence="7 8" id="KW-0472">Membrane</keyword>
<evidence type="ECO:0000256" key="4">
    <source>
        <dbReference type="ARBA" id="ARBA00022692"/>
    </source>
</evidence>
<comment type="similarity">
    <text evidence="2">Belongs to the MreD family.</text>
</comment>
<protein>
    <submittedName>
        <fullName evidence="9">Rod shape-determining protein MreD</fullName>
    </submittedName>
</protein>
<evidence type="ECO:0000256" key="2">
    <source>
        <dbReference type="ARBA" id="ARBA00007776"/>
    </source>
</evidence>
<gene>
    <name evidence="9" type="primary">mreD</name>
    <name evidence="9" type="ORF">RIF25_10200</name>
</gene>
<keyword evidence="6 8" id="KW-1133">Transmembrane helix</keyword>
<feature type="transmembrane region" description="Helical" evidence="8">
    <location>
        <begin position="15"/>
        <end position="34"/>
    </location>
</feature>
<comment type="subcellular location">
    <subcellularLocation>
        <location evidence="1">Cell membrane</location>
        <topology evidence="1">Multi-pass membrane protein</topology>
    </subcellularLocation>
</comment>
<keyword evidence="4 8" id="KW-0812">Transmembrane</keyword>
<keyword evidence="5" id="KW-0133">Cell shape</keyword>
<dbReference type="RefSeq" id="WP_322878425.1">
    <property type="nucleotide sequence ID" value="NZ_JAVMIP010000009.1"/>
</dbReference>
<feature type="transmembrane region" description="Helical" evidence="8">
    <location>
        <begin position="150"/>
        <end position="173"/>
    </location>
</feature>
<comment type="caution">
    <text evidence="9">The sequence shown here is derived from an EMBL/GenBank/DDBJ whole genome shotgun (WGS) entry which is preliminary data.</text>
</comment>
<organism evidence="9 10">
    <name type="scientific">Pseudocalidococcus azoricus BACA0444</name>
    <dbReference type="NCBI Taxonomy" id="2918990"/>
    <lineage>
        <taxon>Bacteria</taxon>
        <taxon>Bacillati</taxon>
        <taxon>Cyanobacteriota</taxon>
        <taxon>Cyanophyceae</taxon>
        <taxon>Acaryochloridales</taxon>
        <taxon>Thermosynechococcaceae</taxon>
        <taxon>Pseudocalidococcus</taxon>
        <taxon>Pseudocalidococcus azoricus</taxon>
    </lineage>
</organism>
<feature type="transmembrane region" description="Helical" evidence="8">
    <location>
        <begin position="110"/>
        <end position="130"/>
    </location>
</feature>
<dbReference type="GO" id="GO:0008360">
    <property type="term" value="P:regulation of cell shape"/>
    <property type="evidence" value="ECO:0007669"/>
    <property type="project" value="UniProtKB-KW"/>
</dbReference>
<keyword evidence="3" id="KW-1003">Cell membrane</keyword>
<evidence type="ECO:0000313" key="9">
    <source>
        <dbReference type="EMBL" id="MDS3861176.1"/>
    </source>
</evidence>
<name>A0AAE4JWM5_9CYAN</name>
<sequence>MDNPLKQLSPLVRNGLNGVVIVTSIFICAVAALWHHSAWEMTGISPDWFLIWVVAWSVKRPAWQGIVGGVGLGLIQDGLTGHQPTHALSLGIVGLITALLQKQRYVSEDFISIALITFAMAIISATVIAGQLSLENSRPLAEIWQQHRQIALGSAILSSLWAPILYAPLNLWWQWLIEAEKD</sequence>
<dbReference type="Proteomes" id="UP001268256">
    <property type="component" value="Unassembled WGS sequence"/>
</dbReference>
<evidence type="ECO:0000256" key="6">
    <source>
        <dbReference type="ARBA" id="ARBA00022989"/>
    </source>
</evidence>
<dbReference type="AlphaFoldDB" id="A0AAE4JWM5"/>
<dbReference type="GO" id="GO:0005886">
    <property type="term" value="C:plasma membrane"/>
    <property type="evidence" value="ECO:0007669"/>
    <property type="project" value="UniProtKB-SubCell"/>
</dbReference>
<accession>A0AAE4JWM5</accession>
<dbReference type="InterPro" id="IPR007227">
    <property type="entry name" value="Cell_shape_determining_MreD"/>
</dbReference>
<keyword evidence="10" id="KW-1185">Reference proteome</keyword>
<dbReference type="Pfam" id="PF04093">
    <property type="entry name" value="MreD"/>
    <property type="match status" value="1"/>
</dbReference>
<evidence type="ECO:0000256" key="8">
    <source>
        <dbReference type="SAM" id="Phobius"/>
    </source>
</evidence>
<evidence type="ECO:0000256" key="7">
    <source>
        <dbReference type="ARBA" id="ARBA00023136"/>
    </source>
</evidence>
<dbReference type="NCBIfam" id="TIGR03426">
    <property type="entry name" value="shape_MreD"/>
    <property type="match status" value="1"/>
</dbReference>
<evidence type="ECO:0000256" key="1">
    <source>
        <dbReference type="ARBA" id="ARBA00004651"/>
    </source>
</evidence>